<protein>
    <recommendedName>
        <fullName evidence="3">DUF1059 domain-containing protein</fullName>
    </recommendedName>
</protein>
<organism evidence="1 2">
    <name type="scientific">Halorubellus litoreus</name>
    <dbReference type="NCBI Taxonomy" id="755308"/>
    <lineage>
        <taxon>Archaea</taxon>
        <taxon>Methanobacteriati</taxon>
        <taxon>Methanobacteriota</taxon>
        <taxon>Stenosarchaea group</taxon>
        <taxon>Halobacteria</taxon>
        <taxon>Halobacteriales</taxon>
        <taxon>Halorubellaceae</taxon>
        <taxon>Halorubellus</taxon>
    </lineage>
</organism>
<evidence type="ECO:0008006" key="3">
    <source>
        <dbReference type="Google" id="ProtNLM"/>
    </source>
</evidence>
<comment type="caution">
    <text evidence="1">The sequence shown here is derived from an EMBL/GenBank/DDBJ whole genome shotgun (WGS) entry which is preliminary data.</text>
</comment>
<sequence>MKYAYQCPHHGCKFTLEANDDSALERRVARHDAREHGRKFDRARFEDRLEVS</sequence>
<gene>
    <name evidence="1" type="ORF">ACFQGB_06370</name>
</gene>
<dbReference type="AlphaFoldDB" id="A0ABD5VDE8"/>
<keyword evidence="2" id="KW-1185">Reference proteome</keyword>
<reference evidence="1 2" key="1">
    <citation type="journal article" date="2019" name="Int. J. Syst. Evol. Microbiol.">
        <title>The Global Catalogue of Microorganisms (GCM) 10K type strain sequencing project: providing services to taxonomists for standard genome sequencing and annotation.</title>
        <authorList>
            <consortium name="The Broad Institute Genomics Platform"/>
            <consortium name="The Broad Institute Genome Sequencing Center for Infectious Disease"/>
            <person name="Wu L."/>
            <person name="Ma J."/>
        </authorList>
    </citation>
    <scope>NUCLEOTIDE SEQUENCE [LARGE SCALE GENOMIC DNA]</scope>
    <source>
        <strain evidence="1 2">GX26</strain>
    </source>
</reference>
<evidence type="ECO:0000313" key="2">
    <source>
        <dbReference type="Proteomes" id="UP001596395"/>
    </source>
</evidence>
<dbReference type="EMBL" id="JBHSXN010000001">
    <property type="protein sequence ID" value="MFC6952483.1"/>
    <property type="molecule type" value="Genomic_DNA"/>
</dbReference>
<name>A0ABD5VDE8_9EURY</name>
<accession>A0ABD5VDE8</accession>
<dbReference type="RefSeq" id="WP_336349459.1">
    <property type="nucleotide sequence ID" value="NZ_JAZAQL010000001.1"/>
</dbReference>
<proteinExistence type="predicted"/>
<evidence type="ECO:0000313" key="1">
    <source>
        <dbReference type="EMBL" id="MFC6952483.1"/>
    </source>
</evidence>
<dbReference type="Proteomes" id="UP001596395">
    <property type="component" value="Unassembled WGS sequence"/>
</dbReference>